<feature type="non-terminal residue" evidence="1">
    <location>
        <position position="1"/>
    </location>
</feature>
<dbReference type="OrthoDB" id="1918246at2759"/>
<accession>A0A1Q3CVJ5</accession>
<dbReference type="Proteomes" id="UP000187406">
    <property type="component" value="Unassembled WGS sequence"/>
</dbReference>
<name>A0A1Q3CVJ5_CEPFO</name>
<reference evidence="2" key="1">
    <citation type="submission" date="2016-04" db="EMBL/GenBank/DDBJ databases">
        <title>Cephalotus genome sequencing.</title>
        <authorList>
            <person name="Fukushima K."/>
            <person name="Hasebe M."/>
            <person name="Fang X."/>
        </authorList>
    </citation>
    <scope>NUCLEOTIDE SEQUENCE [LARGE SCALE GENOMIC DNA]</scope>
    <source>
        <strain evidence="2">cv. St1</strain>
    </source>
</reference>
<proteinExistence type="predicted"/>
<dbReference type="PANTHER" id="PTHR31973">
    <property type="entry name" value="POLYPROTEIN, PUTATIVE-RELATED"/>
    <property type="match status" value="1"/>
</dbReference>
<evidence type="ECO:0000313" key="2">
    <source>
        <dbReference type="Proteomes" id="UP000187406"/>
    </source>
</evidence>
<gene>
    <name evidence="1" type="ORF">CFOL_v3_27517</name>
</gene>
<evidence type="ECO:0000313" key="1">
    <source>
        <dbReference type="EMBL" id="GAV84073.1"/>
    </source>
</evidence>
<dbReference type="EMBL" id="BDDD01003110">
    <property type="protein sequence ID" value="GAV84073.1"/>
    <property type="molecule type" value="Genomic_DNA"/>
</dbReference>
<dbReference type="PANTHER" id="PTHR31973:SF187">
    <property type="entry name" value="MUTATOR TRANSPOSASE MUDRA PROTEIN"/>
    <property type="match status" value="1"/>
</dbReference>
<sequence>KEELERNYKHEFAMLWDYAAEIRSTNPGSTTVMEVDRVTKDAPPVFKRFYVCFEACKRGWLGGCRPVIGSDRCFLKGLCKGILFCGERWEQSNVPNSLGSC</sequence>
<protein>
    <submittedName>
        <fullName evidence="1">Uncharacterized protein</fullName>
    </submittedName>
</protein>
<comment type="caution">
    <text evidence="1">The sequence shown here is derived from an EMBL/GenBank/DDBJ whole genome shotgun (WGS) entry which is preliminary data.</text>
</comment>
<keyword evidence="2" id="KW-1185">Reference proteome</keyword>
<dbReference type="AlphaFoldDB" id="A0A1Q3CVJ5"/>
<organism evidence="1 2">
    <name type="scientific">Cephalotus follicularis</name>
    <name type="common">Albany pitcher plant</name>
    <dbReference type="NCBI Taxonomy" id="3775"/>
    <lineage>
        <taxon>Eukaryota</taxon>
        <taxon>Viridiplantae</taxon>
        <taxon>Streptophyta</taxon>
        <taxon>Embryophyta</taxon>
        <taxon>Tracheophyta</taxon>
        <taxon>Spermatophyta</taxon>
        <taxon>Magnoliopsida</taxon>
        <taxon>eudicotyledons</taxon>
        <taxon>Gunneridae</taxon>
        <taxon>Pentapetalae</taxon>
        <taxon>rosids</taxon>
        <taxon>fabids</taxon>
        <taxon>Oxalidales</taxon>
        <taxon>Cephalotaceae</taxon>
        <taxon>Cephalotus</taxon>
    </lineage>
</organism>
<dbReference type="InParanoid" id="A0A1Q3CVJ5"/>